<reference evidence="9 10" key="1">
    <citation type="submission" date="2019-07" db="EMBL/GenBank/DDBJ databases">
        <authorList>
            <person name="Cremers G."/>
        </authorList>
    </citation>
    <scope>NUCLEOTIDE SEQUENCE [LARGE SCALE GENOMIC DNA]</scope>
</reference>
<dbReference type="AlphaFoldDB" id="A0A564ZF15"/>
<dbReference type="PANTHER" id="PTHR37311:SF1">
    <property type="entry name" value="2-PHOSPHOSULFOLACTATE PHOSPHATASE-RELATED"/>
    <property type="match status" value="1"/>
</dbReference>
<evidence type="ECO:0000313" key="9">
    <source>
        <dbReference type="EMBL" id="VUZ83929.1"/>
    </source>
</evidence>
<dbReference type="Pfam" id="PF04029">
    <property type="entry name" value="2-ph_phosp"/>
    <property type="match status" value="1"/>
</dbReference>
<evidence type="ECO:0000313" key="10">
    <source>
        <dbReference type="Proteomes" id="UP000334340"/>
    </source>
</evidence>
<evidence type="ECO:0000256" key="6">
    <source>
        <dbReference type="ARBA" id="ARBA00022842"/>
    </source>
</evidence>
<evidence type="ECO:0000256" key="8">
    <source>
        <dbReference type="HAMAP-Rule" id="MF_00490"/>
    </source>
</evidence>
<accession>A0A564ZF15</accession>
<name>A0A564ZF15_9BACT</name>
<evidence type="ECO:0000256" key="5">
    <source>
        <dbReference type="ARBA" id="ARBA00022801"/>
    </source>
</evidence>
<comment type="cofactor">
    <cofactor evidence="1 8">
        <name>Mg(2+)</name>
        <dbReference type="ChEBI" id="CHEBI:18420"/>
    </cofactor>
</comment>
<sequence length="256" mass="27502">MVIEVAFSRLDPACRSASGQAVAAIDIIRATTTITMALHHGCAGVIPVRTLSEARAVVERLGRGTLLAGERGAERVTGFDLGNSPTEYGQERVKGKTIVLTTTNGTRTFQAVSGARAIIACSFLNVSAAARWLKGTGLNILIVCAGRHGRFCLEDVVGSGMLIDRVLDIADRPIECSDAARAARQLFLPYRDDLLGMLQGCEWGRAISQKGFGADLEICGQVDFTDVVPVMQDGYLIAKRPRDAVDYDRSQPVIYS</sequence>
<evidence type="ECO:0000256" key="7">
    <source>
        <dbReference type="ARBA" id="ARBA00033711"/>
    </source>
</evidence>
<dbReference type="InterPro" id="IPR005238">
    <property type="entry name" value="ComB-like"/>
</dbReference>
<keyword evidence="6 8" id="KW-0460">Magnesium</keyword>
<evidence type="ECO:0000256" key="2">
    <source>
        <dbReference type="ARBA" id="ARBA00009997"/>
    </source>
</evidence>
<dbReference type="HAMAP" id="MF_00490">
    <property type="entry name" value="ComB"/>
    <property type="match status" value="1"/>
</dbReference>
<dbReference type="FunFam" id="3.90.1560.10:FF:000001">
    <property type="entry name" value="Probable 2-phosphosulfolactate phosphatase"/>
    <property type="match status" value="1"/>
</dbReference>
<dbReference type="InterPro" id="IPR036702">
    <property type="entry name" value="ComB-like_sf"/>
</dbReference>
<dbReference type="PANTHER" id="PTHR37311">
    <property type="entry name" value="2-PHOSPHOSULFOLACTATE PHOSPHATASE-RELATED"/>
    <property type="match status" value="1"/>
</dbReference>
<keyword evidence="10" id="KW-1185">Reference proteome</keyword>
<evidence type="ECO:0000256" key="1">
    <source>
        <dbReference type="ARBA" id="ARBA00001946"/>
    </source>
</evidence>
<dbReference type="GO" id="GO:0050545">
    <property type="term" value="F:sulfopyruvate decarboxylase activity"/>
    <property type="evidence" value="ECO:0007669"/>
    <property type="project" value="TreeGrafter"/>
</dbReference>
<gene>
    <name evidence="8" type="primary">comB</name>
    <name evidence="9" type="ORF">MELA_00288</name>
</gene>
<dbReference type="EMBL" id="CABIKM010000003">
    <property type="protein sequence ID" value="VUZ83929.1"/>
    <property type="molecule type" value="Genomic_DNA"/>
</dbReference>
<organism evidence="9 10">
    <name type="scientific">Candidatus Methylomirabilis lanthanidiphila</name>
    <dbReference type="NCBI Taxonomy" id="2211376"/>
    <lineage>
        <taxon>Bacteria</taxon>
        <taxon>Candidatus Methylomirabilota</taxon>
        <taxon>Candidatus Methylomirabilia</taxon>
        <taxon>Candidatus Methylomirabilales</taxon>
        <taxon>Candidatus Methylomirabilaceae</taxon>
        <taxon>Candidatus Methylomirabilis</taxon>
    </lineage>
</organism>
<dbReference type="Gene3D" id="3.90.1560.10">
    <property type="entry name" value="ComB-like"/>
    <property type="match status" value="1"/>
</dbReference>
<dbReference type="GO" id="GO:0050532">
    <property type="term" value="F:2-phosphosulfolactate phosphatase activity"/>
    <property type="evidence" value="ECO:0007669"/>
    <property type="project" value="UniProtKB-UniRule"/>
</dbReference>
<dbReference type="Proteomes" id="UP000334340">
    <property type="component" value="Unassembled WGS sequence"/>
</dbReference>
<evidence type="ECO:0000256" key="4">
    <source>
        <dbReference type="ARBA" id="ARBA00021948"/>
    </source>
</evidence>
<dbReference type="GO" id="GO:0000287">
    <property type="term" value="F:magnesium ion binding"/>
    <property type="evidence" value="ECO:0007669"/>
    <property type="project" value="UniProtKB-UniRule"/>
</dbReference>
<dbReference type="EC" id="3.1.3.71" evidence="3 8"/>
<keyword evidence="5 8" id="KW-0378">Hydrolase</keyword>
<evidence type="ECO:0000256" key="3">
    <source>
        <dbReference type="ARBA" id="ARBA00012953"/>
    </source>
</evidence>
<comment type="catalytic activity">
    <reaction evidence="7 8">
        <text>(2R)-O-phospho-3-sulfolactate + H2O = (2R)-3-sulfolactate + phosphate</text>
        <dbReference type="Rhea" id="RHEA:23416"/>
        <dbReference type="ChEBI" id="CHEBI:15377"/>
        <dbReference type="ChEBI" id="CHEBI:15597"/>
        <dbReference type="ChEBI" id="CHEBI:43474"/>
        <dbReference type="ChEBI" id="CHEBI:58738"/>
        <dbReference type="EC" id="3.1.3.71"/>
    </reaction>
</comment>
<dbReference type="SUPFAM" id="SSF142823">
    <property type="entry name" value="ComB-like"/>
    <property type="match status" value="1"/>
</dbReference>
<comment type="similarity">
    <text evidence="2 8">Belongs to the ComB family.</text>
</comment>
<proteinExistence type="inferred from homology"/>
<protein>
    <recommendedName>
        <fullName evidence="4 8">Probable 2-phosphosulfolactate phosphatase</fullName>
        <ecNumber evidence="3 8">3.1.3.71</ecNumber>
    </recommendedName>
</protein>